<feature type="transmembrane region" description="Helical" evidence="11">
    <location>
        <begin position="232"/>
        <end position="255"/>
    </location>
</feature>
<dbReference type="AlphaFoldDB" id="A0A5C6QL47"/>
<sequence length="294" mass="32988">MTTKEYESYYVPSQSHWPIVGAVALFLIAVGAGNYVSTLNSGEGGIGGYILLAGVCLVIYMLYGWFSNVINESMAGKYSHQMDNSFRQGMSWFIFSEVMFFAAFFGALFYARTLSVPWLGGADNNAMTGAVLWPEFVASWPLLVTPDGTETTQMGWYGLPLINTILLLTSSITAHLAHSALEKDNRKMLKIWLGFTILLGVVFLFLQVVEYMHGYSEEMKLYLTSGIYGSTFYLLTGFHGMHVTLGTIMLIVVFLRVLKGHFTPTNAFAFEAASWYWHFVDVVWVILFVFVYIV</sequence>
<feature type="transmembrane region" description="Helical" evidence="11">
    <location>
        <begin position="155"/>
        <end position="177"/>
    </location>
</feature>
<dbReference type="EC" id="7.1.1.9" evidence="3"/>
<dbReference type="RefSeq" id="WP_146796829.1">
    <property type="nucleotide sequence ID" value="NZ_VOLP01000002.1"/>
</dbReference>
<dbReference type="PANTHER" id="PTHR11403">
    <property type="entry name" value="CYTOCHROME C OXIDASE SUBUNIT III"/>
    <property type="match status" value="1"/>
</dbReference>
<dbReference type="Proteomes" id="UP000321525">
    <property type="component" value="Unassembled WGS sequence"/>
</dbReference>
<evidence type="ECO:0000256" key="9">
    <source>
        <dbReference type="ARBA" id="ARBA00031625"/>
    </source>
</evidence>
<evidence type="ECO:0000256" key="7">
    <source>
        <dbReference type="ARBA" id="ARBA00023136"/>
    </source>
</evidence>
<dbReference type="EMBL" id="VOLQ01000007">
    <property type="protein sequence ID" value="TWX69368.1"/>
    <property type="molecule type" value="Genomic_DNA"/>
</dbReference>
<evidence type="ECO:0000313" key="13">
    <source>
        <dbReference type="EMBL" id="TWX59641.1"/>
    </source>
</evidence>
<dbReference type="GO" id="GO:0004129">
    <property type="term" value="F:cytochrome-c oxidase activity"/>
    <property type="evidence" value="ECO:0007669"/>
    <property type="project" value="UniProtKB-EC"/>
</dbReference>
<evidence type="ECO:0000313" key="14">
    <source>
        <dbReference type="EMBL" id="TWX69368.1"/>
    </source>
</evidence>
<gene>
    <name evidence="13" type="ORF">ESZ26_09380</name>
    <name evidence="14" type="ORF">ESZ27_05380</name>
</gene>
<dbReference type="CDD" id="cd01665">
    <property type="entry name" value="Cyt_c_Oxidase_III"/>
    <property type="match status" value="1"/>
</dbReference>
<evidence type="ECO:0000256" key="8">
    <source>
        <dbReference type="ARBA" id="ARBA00031400"/>
    </source>
</evidence>
<dbReference type="Gene3D" id="1.20.120.80">
    <property type="entry name" value="Cytochrome c oxidase, subunit III, four-helix bundle"/>
    <property type="match status" value="1"/>
</dbReference>
<feature type="transmembrane region" description="Helical" evidence="11">
    <location>
        <begin position="275"/>
        <end position="293"/>
    </location>
</feature>
<dbReference type="PANTHER" id="PTHR11403:SF7">
    <property type="entry name" value="CYTOCHROME C OXIDASE SUBUNIT 3"/>
    <property type="match status" value="1"/>
</dbReference>
<keyword evidence="7 11" id="KW-0472">Membrane</keyword>
<accession>A0A5C6QL47</accession>
<feature type="transmembrane region" description="Helical" evidence="11">
    <location>
        <begin position="48"/>
        <end position="70"/>
    </location>
</feature>
<organism evidence="14 16">
    <name type="scientific">Colwellia hornerae</name>
    <dbReference type="NCBI Taxonomy" id="89402"/>
    <lineage>
        <taxon>Bacteria</taxon>
        <taxon>Pseudomonadati</taxon>
        <taxon>Pseudomonadota</taxon>
        <taxon>Gammaproteobacteria</taxon>
        <taxon>Alteromonadales</taxon>
        <taxon>Colwelliaceae</taxon>
        <taxon>Colwellia</taxon>
    </lineage>
</organism>
<dbReference type="EMBL" id="VOLR01000011">
    <property type="protein sequence ID" value="TWX59641.1"/>
    <property type="molecule type" value="Genomic_DNA"/>
</dbReference>
<keyword evidence="15" id="KW-1185">Reference proteome</keyword>
<dbReference type="InterPro" id="IPR013833">
    <property type="entry name" value="Cyt_c_oxidase_su3_a-hlx"/>
</dbReference>
<dbReference type="GO" id="GO:0005886">
    <property type="term" value="C:plasma membrane"/>
    <property type="evidence" value="ECO:0007669"/>
    <property type="project" value="UniProtKB-SubCell"/>
</dbReference>
<evidence type="ECO:0000256" key="5">
    <source>
        <dbReference type="ARBA" id="ARBA00022967"/>
    </source>
</evidence>
<dbReference type="Pfam" id="PF00510">
    <property type="entry name" value="COX3"/>
    <property type="match status" value="1"/>
</dbReference>
<keyword evidence="4 10" id="KW-0812">Transmembrane</keyword>
<dbReference type="InterPro" id="IPR024791">
    <property type="entry name" value="Cyt_c/ubiquinol_Oxase_su3"/>
</dbReference>
<protein>
    <recommendedName>
        <fullName evidence="3">cytochrome-c oxidase</fullName>
        <ecNumber evidence="3">7.1.1.9</ecNumber>
    </recommendedName>
    <alternativeName>
        <fullName evidence="8">Cytochrome aa3 subunit 3</fullName>
    </alternativeName>
    <alternativeName>
        <fullName evidence="9">Cytochrome c oxidase polypeptide III</fullName>
    </alternativeName>
</protein>
<keyword evidence="6 11" id="KW-1133">Transmembrane helix</keyword>
<dbReference type="InterPro" id="IPR033945">
    <property type="entry name" value="Cyt_c_oxase_su3_dom"/>
</dbReference>
<dbReference type="GO" id="GO:0019646">
    <property type="term" value="P:aerobic electron transport chain"/>
    <property type="evidence" value="ECO:0007669"/>
    <property type="project" value="InterPro"/>
</dbReference>
<evidence type="ECO:0000256" key="2">
    <source>
        <dbReference type="ARBA" id="ARBA00010581"/>
    </source>
</evidence>
<dbReference type="Gene3D" id="1.10.287.70">
    <property type="match status" value="1"/>
</dbReference>
<evidence type="ECO:0000313" key="16">
    <source>
        <dbReference type="Proteomes" id="UP000321917"/>
    </source>
</evidence>
<dbReference type="InterPro" id="IPR000298">
    <property type="entry name" value="Cyt_c_oxidase-like_su3"/>
</dbReference>
<feature type="transmembrane region" description="Helical" evidence="11">
    <location>
        <begin position="90"/>
        <end position="111"/>
    </location>
</feature>
<evidence type="ECO:0000313" key="15">
    <source>
        <dbReference type="Proteomes" id="UP000321525"/>
    </source>
</evidence>
<dbReference type="SUPFAM" id="SSF81452">
    <property type="entry name" value="Cytochrome c oxidase subunit III-like"/>
    <property type="match status" value="1"/>
</dbReference>
<dbReference type="PROSITE" id="PS50253">
    <property type="entry name" value="COX3"/>
    <property type="match status" value="1"/>
</dbReference>
<comment type="caution">
    <text evidence="14">The sequence shown here is derived from an EMBL/GenBank/DDBJ whole genome shotgun (WGS) entry which is preliminary data.</text>
</comment>
<evidence type="ECO:0000256" key="1">
    <source>
        <dbReference type="ARBA" id="ARBA00004141"/>
    </source>
</evidence>
<evidence type="ECO:0000256" key="3">
    <source>
        <dbReference type="ARBA" id="ARBA00012949"/>
    </source>
</evidence>
<evidence type="ECO:0000256" key="10">
    <source>
        <dbReference type="RuleBase" id="RU003376"/>
    </source>
</evidence>
<feature type="domain" description="Heme-copper oxidase subunit III family profile" evidence="12">
    <location>
        <begin position="5"/>
        <end position="294"/>
    </location>
</feature>
<evidence type="ECO:0000256" key="6">
    <source>
        <dbReference type="ARBA" id="ARBA00022989"/>
    </source>
</evidence>
<reference evidence="14 16" key="1">
    <citation type="submission" date="2019-07" db="EMBL/GenBank/DDBJ databases">
        <title>Genomes of sea-ice associated Colwellia species.</title>
        <authorList>
            <person name="Bowman J.P."/>
        </authorList>
    </citation>
    <scope>NUCLEOTIDE SEQUENCE [LARGE SCALE GENOMIC DNA]</scope>
    <source>
        <strain evidence="13 15">ACAM 607</strain>
        <strain evidence="14 16">IC036</strain>
    </source>
</reference>
<name>A0A5C6QL47_9GAMM</name>
<evidence type="ECO:0000256" key="4">
    <source>
        <dbReference type="ARBA" id="ARBA00022692"/>
    </source>
</evidence>
<dbReference type="InterPro" id="IPR035973">
    <property type="entry name" value="Cyt_c_oxidase_su3-like_sf"/>
</dbReference>
<dbReference type="OrthoDB" id="9810850at2"/>
<feature type="transmembrane region" description="Helical" evidence="11">
    <location>
        <begin position="189"/>
        <end position="212"/>
    </location>
</feature>
<comment type="subcellular location">
    <subcellularLocation>
        <location evidence="10">Cell membrane</location>
        <topology evidence="10">Multi-pass membrane protein</topology>
    </subcellularLocation>
    <subcellularLocation>
        <location evidence="1">Membrane</location>
        <topology evidence="1">Multi-pass membrane protein</topology>
    </subcellularLocation>
</comment>
<proteinExistence type="inferred from homology"/>
<feature type="transmembrane region" description="Helical" evidence="11">
    <location>
        <begin position="16"/>
        <end position="36"/>
    </location>
</feature>
<comment type="similarity">
    <text evidence="2 10">Belongs to the cytochrome c oxidase subunit 3 family.</text>
</comment>
<evidence type="ECO:0000259" key="12">
    <source>
        <dbReference type="PROSITE" id="PS50253"/>
    </source>
</evidence>
<keyword evidence="5" id="KW-1278">Translocase</keyword>
<evidence type="ECO:0000256" key="11">
    <source>
        <dbReference type="SAM" id="Phobius"/>
    </source>
</evidence>
<dbReference type="Proteomes" id="UP000321917">
    <property type="component" value="Unassembled WGS sequence"/>
</dbReference>
<dbReference type="FunFam" id="1.20.120.80:FF:000003">
    <property type="entry name" value="Cytochrome c oxidase subunit 3"/>
    <property type="match status" value="1"/>
</dbReference>